<proteinExistence type="inferred from homology"/>
<protein>
    <recommendedName>
        <fullName evidence="2">EthD domain-containing protein</fullName>
    </recommendedName>
</protein>
<reference evidence="3" key="1">
    <citation type="submission" date="2022-10" db="EMBL/GenBank/DDBJ databases">
        <title>Culturing micro-colonial fungi from biological soil crusts in the Mojave desert and describing Neophaeococcomyces mojavensis, and introducing the new genera and species Taxawa tesnikishii.</title>
        <authorList>
            <person name="Kurbessoian T."/>
            <person name="Stajich J.E."/>
        </authorList>
    </citation>
    <scope>NUCLEOTIDE SEQUENCE</scope>
    <source>
        <strain evidence="3">TK_41</strain>
    </source>
</reference>
<dbReference type="AlphaFoldDB" id="A0AA39CFU5"/>
<dbReference type="Pfam" id="PF07110">
    <property type="entry name" value="EthD"/>
    <property type="match status" value="1"/>
</dbReference>
<name>A0AA39CFU5_9EURO</name>
<dbReference type="Gene3D" id="3.30.70.100">
    <property type="match status" value="1"/>
</dbReference>
<sequence>MKNFIDSGWARGLEQRDSRLILDCSWSQEHPKVWLNIAAAKAKITAYSQFHVDKTATGALKAMGVPLGHHDGVAIMEAESLEAFLSVYQDKDFLEIVLPDEKRFIDRDKSFVLFGHQEDKKVNGKLLVDI</sequence>
<dbReference type="Proteomes" id="UP001172673">
    <property type="component" value="Unassembled WGS sequence"/>
</dbReference>
<gene>
    <name evidence="3" type="ORF">H2200_008740</name>
</gene>
<evidence type="ECO:0000259" key="2">
    <source>
        <dbReference type="Pfam" id="PF07110"/>
    </source>
</evidence>
<accession>A0AA39CFU5</accession>
<dbReference type="EMBL" id="JAPDRK010000013">
    <property type="protein sequence ID" value="KAJ9606731.1"/>
    <property type="molecule type" value="Genomic_DNA"/>
</dbReference>
<organism evidence="3 4">
    <name type="scientific">Cladophialophora chaetospira</name>
    <dbReference type="NCBI Taxonomy" id="386627"/>
    <lineage>
        <taxon>Eukaryota</taxon>
        <taxon>Fungi</taxon>
        <taxon>Dikarya</taxon>
        <taxon>Ascomycota</taxon>
        <taxon>Pezizomycotina</taxon>
        <taxon>Eurotiomycetes</taxon>
        <taxon>Chaetothyriomycetidae</taxon>
        <taxon>Chaetothyriales</taxon>
        <taxon>Herpotrichiellaceae</taxon>
        <taxon>Cladophialophora</taxon>
    </lineage>
</organism>
<evidence type="ECO:0000313" key="3">
    <source>
        <dbReference type="EMBL" id="KAJ9606731.1"/>
    </source>
</evidence>
<dbReference type="InterPro" id="IPR011008">
    <property type="entry name" value="Dimeric_a/b-barrel"/>
</dbReference>
<keyword evidence="4" id="KW-1185">Reference proteome</keyword>
<comment type="similarity">
    <text evidence="1">Belongs to the tpcK family.</text>
</comment>
<evidence type="ECO:0000313" key="4">
    <source>
        <dbReference type="Proteomes" id="UP001172673"/>
    </source>
</evidence>
<dbReference type="SUPFAM" id="SSF54909">
    <property type="entry name" value="Dimeric alpha+beta barrel"/>
    <property type="match status" value="1"/>
</dbReference>
<evidence type="ECO:0000256" key="1">
    <source>
        <dbReference type="ARBA" id="ARBA00005986"/>
    </source>
</evidence>
<feature type="domain" description="EthD" evidence="2">
    <location>
        <begin position="26"/>
        <end position="107"/>
    </location>
</feature>
<dbReference type="GO" id="GO:0016491">
    <property type="term" value="F:oxidoreductase activity"/>
    <property type="evidence" value="ECO:0007669"/>
    <property type="project" value="InterPro"/>
</dbReference>
<comment type="caution">
    <text evidence="3">The sequence shown here is derived from an EMBL/GenBank/DDBJ whole genome shotgun (WGS) entry which is preliminary data.</text>
</comment>
<dbReference type="InterPro" id="IPR009799">
    <property type="entry name" value="EthD_dom"/>
</dbReference>